<feature type="compositionally biased region" description="Basic and acidic residues" evidence="1">
    <location>
        <begin position="17"/>
        <end position="54"/>
    </location>
</feature>
<keyword evidence="2" id="KW-1133">Transmembrane helix</keyword>
<comment type="caution">
    <text evidence="3">The sequence shown here is derived from an EMBL/GenBank/DDBJ whole genome shotgun (WGS) entry which is preliminary data.</text>
</comment>
<reference evidence="3 4" key="1">
    <citation type="journal article" date="2013" name="BMC Genomics">
        <title>The miniature genome of a carnivorous plant Genlisea aurea contains a low number of genes and short non-coding sequences.</title>
        <authorList>
            <person name="Leushkin E.V."/>
            <person name="Sutormin R.A."/>
            <person name="Nabieva E.R."/>
            <person name="Penin A.A."/>
            <person name="Kondrashov A.S."/>
            <person name="Logacheva M.D."/>
        </authorList>
    </citation>
    <scope>NUCLEOTIDE SEQUENCE [LARGE SCALE GENOMIC DNA]</scope>
</reference>
<keyword evidence="4" id="KW-1185">Reference proteome</keyword>
<protein>
    <submittedName>
        <fullName evidence="3">Uncharacterized protein</fullName>
    </submittedName>
</protein>
<evidence type="ECO:0000313" key="3">
    <source>
        <dbReference type="EMBL" id="EPS64092.1"/>
    </source>
</evidence>
<dbReference type="AlphaFoldDB" id="S8DVY6"/>
<proteinExistence type="predicted"/>
<gene>
    <name evidence="3" type="ORF">M569_10693</name>
</gene>
<dbReference type="EMBL" id="AUSU01005046">
    <property type="protein sequence ID" value="EPS64092.1"/>
    <property type="molecule type" value="Genomic_DNA"/>
</dbReference>
<accession>S8DVY6</accession>
<feature type="transmembrane region" description="Helical" evidence="2">
    <location>
        <begin position="62"/>
        <end position="79"/>
    </location>
</feature>
<dbReference type="PANTHER" id="PTHR37741:SF1">
    <property type="entry name" value="TRANSMEMBRANE PROTEIN"/>
    <property type="match status" value="1"/>
</dbReference>
<dbReference type="Proteomes" id="UP000015453">
    <property type="component" value="Unassembled WGS sequence"/>
</dbReference>
<evidence type="ECO:0000256" key="2">
    <source>
        <dbReference type="SAM" id="Phobius"/>
    </source>
</evidence>
<evidence type="ECO:0000313" key="4">
    <source>
        <dbReference type="Proteomes" id="UP000015453"/>
    </source>
</evidence>
<organism evidence="3 4">
    <name type="scientific">Genlisea aurea</name>
    <dbReference type="NCBI Taxonomy" id="192259"/>
    <lineage>
        <taxon>Eukaryota</taxon>
        <taxon>Viridiplantae</taxon>
        <taxon>Streptophyta</taxon>
        <taxon>Embryophyta</taxon>
        <taxon>Tracheophyta</taxon>
        <taxon>Spermatophyta</taxon>
        <taxon>Magnoliopsida</taxon>
        <taxon>eudicotyledons</taxon>
        <taxon>Gunneridae</taxon>
        <taxon>Pentapetalae</taxon>
        <taxon>asterids</taxon>
        <taxon>lamiids</taxon>
        <taxon>Lamiales</taxon>
        <taxon>Lentibulariaceae</taxon>
        <taxon>Genlisea</taxon>
    </lineage>
</organism>
<sequence length="85" mass="9415">MTSTEEQIPTPVVTEIPTHDNEKHDDPSDADPSKELSKDQRETSGGEKEEEERSVQSFKTNIIISGIIVAVVGAIFAITKKLRHK</sequence>
<dbReference type="PANTHER" id="PTHR37741">
    <property type="entry name" value="TRANSMEMBRANE PROTEIN"/>
    <property type="match status" value="1"/>
</dbReference>
<keyword evidence="2" id="KW-0812">Transmembrane</keyword>
<name>S8DVY6_9LAMI</name>
<keyword evidence="2" id="KW-0472">Membrane</keyword>
<evidence type="ECO:0000256" key="1">
    <source>
        <dbReference type="SAM" id="MobiDB-lite"/>
    </source>
</evidence>
<feature type="region of interest" description="Disordered" evidence="1">
    <location>
        <begin position="1"/>
        <end position="57"/>
    </location>
</feature>